<evidence type="ECO:0000256" key="1">
    <source>
        <dbReference type="ARBA" id="ARBA00004613"/>
    </source>
</evidence>
<dbReference type="SUPFAM" id="SSF47266">
    <property type="entry name" value="4-helical cytokines"/>
    <property type="match status" value="1"/>
</dbReference>
<dbReference type="GO" id="GO:0045893">
    <property type="term" value="P:positive regulation of DNA-templated transcription"/>
    <property type="evidence" value="ECO:0007669"/>
    <property type="project" value="TreeGrafter"/>
</dbReference>
<dbReference type="FunFam" id="1.20.1250.10:FF:000014">
    <property type="entry name" value="Interleukin-4"/>
    <property type="match status" value="1"/>
</dbReference>
<keyword evidence="9 14" id="KW-1015">Disulfide bond</keyword>
<sequence>MGLASRLIPTLLCLLVCSSTFIHSHKCGIVLKEIIKTLNFLTEKENACTQLTVPDAFAAPKNTTEKETFCRATVVLWQAYKQHKCLTQYLSGLYRGIRSMTNVTYCPVNENRTNTLSEFLEKLKTIMKEKYSKCGRRLF</sequence>
<dbReference type="GO" id="GO:0005125">
    <property type="term" value="F:cytokine activity"/>
    <property type="evidence" value="ECO:0007669"/>
    <property type="project" value="UniProtKB-KW"/>
</dbReference>
<dbReference type="GO" id="GO:0042113">
    <property type="term" value="P:B cell activation"/>
    <property type="evidence" value="ECO:0007669"/>
    <property type="project" value="UniProtKB-UniRule"/>
</dbReference>
<evidence type="ECO:0000256" key="10">
    <source>
        <dbReference type="ARBA" id="ARBA00023180"/>
    </source>
</evidence>
<keyword evidence="4 13" id="KW-0202">Cytokine</keyword>
<evidence type="ECO:0000256" key="5">
    <source>
        <dbReference type="ARBA" id="ARBA00022525"/>
    </source>
</evidence>
<evidence type="ECO:0000256" key="12">
    <source>
        <dbReference type="ARBA" id="ARBA00031287"/>
    </source>
</evidence>
<dbReference type="GO" id="GO:0010628">
    <property type="term" value="P:positive regulation of gene expression"/>
    <property type="evidence" value="ECO:0007669"/>
    <property type="project" value="UniProtKB-ARBA"/>
</dbReference>
<evidence type="ECO:0000256" key="2">
    <source>
        <dbReference type="ARBA" id="ARBA00009855"/>
    </source>
</evidence>
<dbReference type="PANTHER" id="PTHR47401:SF1">
    <property type="entry name" value="INTERLEUKIN-4"/>
    <property type="match status" value="1"/>
</dbReference>
<dbReference type="AlphaFoldDB" id="A0A9B0TZ32"/>
<dbReference type="InterPro" id="IPR009079">
    <property type="entry name" value="4_helix_cytokine-like_core"/>
</dbReference>
<dbReference type="Proteomes" id="UP000504623">
    <property type="component" value="Unplaced"/>
</dbReference>
<keyword evidence="5 13" id="KW-0964">Secreted</keyword>
<evidence type="ECO:0000256" key="9">
    <source>
        <dbReference type="ARBA" id="ARBA00023157"/>
    </source>
</evidence>
<dbReference type="GO" id="GO:0008083">
    <property type="term" value="F:growth factor activity"/>
    <property type="evidence" value="ECO:0007669"/>
    <property type="project" value="UniProtKB-KW"/>
</dbReference>
<accession>A0A9B0TZ32</accession>
<dbReference type="InterPro" id="IPR018096">
    <property type="entry name" value="IL-4/IL-13_CS"/>
</dbReference>
<dbReference type="OrthoDB" id="9528087at2759"/>
<comment type="function">
    <text evidence="13">Participates in at least several B-cell activation processes as well as of other cell types. It is a costimulator of DNA-synthesis. It induces the expression of class II MHC molecules on resting B-cells. It enhances both secretion and cell surface expression of IgE and IgG1. It also regulates the expression of the low affinity Fc receptor for IgE (CD23) on both lymphocytes and monocytes.</text>
</comment>
<reference evidence="17" key="1">
    <citation type="submission" date="2025-08" db="UniProtKB">
        <authorList>
            <consortium name="RefSeq"/>
        </authorList>
    </citation>
    <scope>IDENTIFICATION</scope>
    <source>
        <tissue evidence="17">Spleen</tissue>
    </source>
</reference>
<name>A0A9B0TZ32_CHRAS</name>
<evidence type="ECO:0000256" key="8">
    <source>
        <dbReference type="ARBA" id="ARBA00023030"/>
    </source>
</evidence>
<keyword evidence="7 13" id="KW-0075">B-cell activation</keyword>
<dbReference type="PANTHER" id="PTHR47401">
    <property type="entry name" value="INTERLEUKIN-4"/>
    <property type="match status" value="1"/>
</dbReference>
<comment type="similarity">
    <text evidence="2 13">Belongs to the IL-4/IL-13 family.</text>
</comment>
<keyword evidence="16" id="KW-1185">Reference proteome</keyword>
<dbReference type="PRINTS" id="PR00431">
    <property type="entry name" value="INTERLEUKIN4"/>
</dbReference>
<evidence type="ECO:0000256" key="7">
    <source>
        <dbReference type="ARBA" id="ARBA00022936"/>
    </source>
</evidence>
<dbReference type="Gene3D" id="1.20.1250.10">
    <property type="match status" value="1"/>
</dbReference>
<dbReference type="RefSeq" id="XP_006873007.1">
    <property type="nucleotide sequence ID" value="XM_006872945.1"/>
</dbReference>
<proteinExistence type="inferred from homology"/>
<evidence type="ECO:0000256" key="15">
    <source>
        <dbReference type="SAM" id="SignalP"/>
    </source>
</evidence>
<dbReference type="InterPro" id="IPR002354">
    <property type="entry name" value="IL-4"/>
</dbReference>
<feature type="disulfide bond" evidence="14">
    <location>
        <begin position="48"/>
        <end position="85"/>
    </location>
</feature>
<protein>
    <recommendedName>
        <fullName evidence="3 13">Interleukin-4</fullName>
        <shortName evidence="13">IL-4</shortName>
    </recommendedName>
    <alternativeName>
        <fullName evidence="12 13">B-cell stimulatory factor 1</fullName>
    </alternativeName>
    <alternativeName>
        <fullName evidence="11 13">Lymphocyte stimulatory factor 1</fullName>
    </alternativeName>
</protein>
<feature type="disulfide bond" evidence="14">
    <location>
        <begin position="70"/>
        <end position="106"/>
    </location>
</feature>
<dbReference type="GO" id="GO:0035771">
    <property type="term" value="P:interleukin-4-mediated signaling pathway"/>
    <property type="evidence" value="ECO:0007669"/>
    <property type="project" value="TreeGrafter"/>
</dbReference>
<evidence type="ECO:0000256" key="3">
    <source>
        <dbReference type="ARBA" id="ARBA00019467"/>
    </source>
</evidence>
<dbReference type="CTD" id="3565"/>
<dbReference type="GO" id="GO:0005136">
    <property type="term" value="F:interleukin-4 receptor binding"/>
    <property type="evidence" value="ECO:0007669"/>
    <property type="project" value="InterPro"/>
</dbReference>
<evidence type="ECO:0000256" key="14">
    <source>
        <dbReference type="PIRSR" id="PIRSR001941-1"/>
    </source>
</evidence>
<evidence type="ECO:0000313" key="16">
    <source>
        <dbReference type="Proteomes" id="UP000504623"/>
    </source>
</evidence>
<evidence type="ECO:0000256" key="13">
    <source>
        <dbReference type="PIRNR" id="PIRNR001941"/>
    </source>
</evidence>
<keyword evidence="8 13" id="KW-0339">Growth factor</keyword>
<dbReference type="PROSITE" id="PS00838">
    <property type="entry name" value="INTERLEUKIN_4_13"/>
    <property type="match status" value="1"/>
</dbReference>
<evidence type="ECO:0000313" key="17">
    <source>
        <dbReference type="RefSeq" id="XP_006873007.1"/>
    </source>
</evidence>
<feature type="chain" id="PRO_5038734487" description="Interleukin-4" evidence="15">
    <location>
        <begin position="25"/>
        <end position="139"/>
    </location>
</feature>
<organism evidence="16 17">
    <name type="scientific">Chrysochloris asiatica</name>
    <name type="common">Cape golden mole</name>
    <dbReference type="NCBI Taxonomy" id="185453"/>
    <lineage>
        <taxon>Eukaryota</taxon>
        <taxon>Metazoa</taxon>
        <taxon>Chordata</taxon>
        <taxon>Craniata</taxon>
        <taxon>Vertebrata</taxon>
        <taxon>Euteleostomi</taxon>
        <taxon>Mammalia</taxon>
        <taxon>Eutheria</taxon>
        <taxon>Afrotheria</taxon>
        <taxon>Chrysochloridae</taxon>
        <taxon>Chrysochlorinae</taxon>
        <taxon>Chrysochloris</taxon>
    </lineage>
</organism>
<dbReference type="GO" id="GO:0050776">
    <property type="term" value="P:regulation of immune response"/>
    <property type="evidence" value="ECO:0007669"/>
    <property type="project" value="TreeGrafter"/>
</dbReference>
<dbReference type="GO" id="GO:0051239">
    <property type="term" value="P:regulation of multicellular organismal process"/>
    <property type="evidence" value="ECO:0007669"/>
    <property type="project" value="UniProtKB-ARBA"/>
</dbReference>
<dbReference type="GeneID" id="102830913"/>
<dbReference type="GO" id="GO:0005615">
    <property type="term" value="C:extracellular space"/>
    <property type="evidence" value="ECO:0007669"/>
    <property type="project" value="UniProtKB-UniRule"/>
</dbReference>
<evidence type="ECO:0000256" key="6">
    <source>
        <dbReference type="ARBA" id="ARBA00022729"/>
    </source>
</evidence>
<dbReference type="PIRSF" id="PIRSF001941">
    <property type="entry name" value="Interleukin_4"/>
    <property type="match status" value="1"/>
</dbReference>
<gene>
    <name evidence="17" type="primary">IL4</name>
</gene>
<dbReference type="GO" id="GO:0050728">
    <property type="term" value="P:negative regulation of inflammatory response"/>
    <property type="evidence" value="ECO:0007669"/>
    <property type="project" value="TreeGrafter"/>
</dbReference>
<dbReference type="InterPro" id="IPR001325">
    <property type="entry name" value="IL-4/IL-13"/>
</dbReference>
<keyword evidence="6 15" id="KW-0732">Signal</keyword>
<dbReference type="SMART" id="SM00190">
    <property type="entry name" value="IL4_13"/>
    <property type="match status" value="1"/>
</dbReference>
<evidence type="ECO:0000256" key="4">
    <source>
        <dbReference type="ARBA" id="ARBA00022514"/>
    </source>
</evidence>
<dbReference type="GO" id="GO:0006955">
    <property type="term" value="P:immune response"/>
    <property type="evidence" value="ECO:0007669"/>
    <property type="project" value="InterPro"/>
</dbReference>
<dbReference type="Pfam" id="PF00727">
    <property type="entry name" value="IL4"/>
    <property type="match status" value="1"/>
</dbReference>
<evidence type="ECO:0000256" key="11">
    <source>
        <dbReference type="ARBA" id="ARBA00030247"/>
    </source>
</evidence>
<feature type="signal peptide" evidence="15">
    <location>
        <begin position="1"/>
        <end position="24"/>
    </location>
</feature>
<comment type="subcellular location">
    <subcellularLocation>
        <location evidence="1 13">Secreted</location>
    </subcellularLocation>
</comment>
<keyword evidence="10" id="KW-0325">Glycoprotein</keyword>